<dbReference type="InterPro" id="IPR002563">
    <property type="entry name" value="Flavin_Rdtase-like_dom"/>
</dbReference>
<dbReference type="InterPro" id="IPR012349">
    <property type="entry name" value="Split_barrel_FMN-bd"/>
</dbReference>
<gene>
    <name evidence="4" type="ORF">NAS2_1156</name>
</gene>
<evidence type="ECO:0000313" key="4">
    <source>
        <dbReference type="EMBL" id="BBE42545.1"/>
    </source>
</evidence>
<dbReference type="OrthoDB" id="8522at2157"/>
<dbReference type="PANTHER" id="PTHR30466:SF1">
    <property type="entry name" value="FMN REDUCTASE (NADH) RUTF"/>
    <property type="match status" value="1"/>
</dbReference>
<dbReference type="GO" id="GO:0010181">
    <property type="term" value="F:FMN binding"/>
    <property type="evidence" value="ECO:0007669"/>
    <property type="project" value="InterPro"/>
</dbReference>
<keyword evidence="5" id="KW-1185">Reference proteome</keyword>
<sequence length="165" mass="17588">MQELLRAFMREAAQQVYAVTARNVDRYAALIATSVTSVSLSPPLMVVSIARDSRNHPIIASAEHFLISMLGVGGERASTILAEPGDGRTKLEAVGYRETEWGPIVTSSIGFLALRRHSVCAGGDHDLILGEVVGGEPPSGCPLVYHRRGYTTVRSCAADSLDGGH</sequence>
<dbReference type="GO" id="GO:0042602">
    <property type="term" value="F:riboflavin reductase (NADPH) activity"/>
    <property type="evidence" value="ECO:0007669"/>
    <property type="project" value="TreeGrafter"/>
</dbReference>
<evidence type="ECO:0000256" key="1">
    <source>
        <dbReference type="ARBA" id="ARBA00001917"/>
    </source>
</evidence>
<accession>A0A4P2VNQ6</accession>
<evidence type="ECO:0000259" key="3">
    <source>
        <dbReference type="SMART" id="SM00903"/>
    </source>
</evidence>
<dbReference type="EMBL" id="AP018732">
    <property type="protein sequence ID" value="BBE42545.1"/>
    <property type="molecule type" value="Genomic_DNA"/>
</dbReference>
<evidence type="ECO:0000313" key="5">
    <source>
        <dbReference type="Proteomes" id="UP000509448"/>
    </source>
</evidence>
<dbReference type="SMART" id="SM00903">
    <property type="entry name" value="Flavin_Reduct"/>
    <property type="match status" value="1"/>
</dbReference>
<evidence type="ECO:0000256" key="2">
    <source>
        <dbReference type="ARBA" id="ARBA00023002"/>
    </source>
</evidence>
<reference evidence="4 5" key="1">
    <citation type="journal article" date="2019" name="ISME J.">
        <title>Isolation and characterization of a thermophilic sulfur- and iron-reducing thaumarchaeote from a terrestrial acidic hot spring.</title>
        <authorList>
            <person name="Kato S."/>
            <person name="Itoh T."/>
            <person name="Yuki M."/>
            <person name="Nagamori M."/>
            <person name="Ohnishi M."/>
            <person name="Uematsu K."/>
            <person name="Suzuki K."/>
            <person name="Takashina T."/>
            <person name="Ohkuma M."/>
        </authorList>
    </citation>
    <scope>NUCLEOTIDE SEQUENCE [LARGE SCALE GENOMIC DNA]</scope>
    <source>
        <strain evidence="4 5">NAS-02</strain>
    </source>
</reference>
<dbReference type="InterPro" id="IPR050268">
    <property type="entry name" value="NADH-dep_flavin_reductase"/>
</dbReference>
<dbReference type="SUPFAM" id="SSF50475">
    <property type="entry name" value="FMN-binding split barrel"/>
    <property type="match status" value="1"/>
</dbReference>
<proteinExistence type="predicted"/>
<dbReference type="AlphaFoldDB" id="A0A4P2VNQ6"/>
<name>A0A4P2VNQ6_9ARCH</name>
<dbReference type="RefSeq" id="WP_174448763.1">
    <property type="nucleotide sequence ID" value="NZ_AP018732.1"/>
</dbReference>
<dbReference type="Proteomes" id="UP000509448">
    <property type="component" value="Chromosome"/>
</dbReference>
<feature type="domain" description="Flavin reductase like" evidence="3">
    <location>
        <begin position="9"/>
        <end position="152"/>
    </location>
</feature>
<dbReference type="PANTHER" id="PTHR30466">
    <property type="entry name" value="FLAVIN REDUCTASE"/>
    <property type="match status" value="1"/>
</dbReference>
<organism evidence="4 5">
    <name type="scientific">Conexivisphaera calida</name>
    <dbReference type="NCBI Taxonomy" id="1874277"/>
    <lineage>
        <taxon>Archaea</taxon>
        <taxon>Nitrososphaerota</taxon>
        <taxon>Conexivisphaeria</taxon>
        <taxon>Conexivisphaerales</taxon>
        <taxon>Conexivisphaeraceae</taxon>
        <taxon>Conexivisphaera</taxon>
    </lineage>
</organism>
<dbReference type="Pfam" id="PF01613">
    <property type="entry name" value="Flavin_Reduct"/>
    <property type="match status" value="1"/>
</dbReference>
<dbReference type="Gene3D" id="2.30.110.10">
    <property type="entry name" value="Electron Transport, Fmn-binding Protein, Chain A"/>
    <property type="match status" value="1"/>
</dbReference>
<keyword evidence="2" id="KW-0560">Oxidoreductase</keyword>
<dbReference type="GeneID" id="55584966"/>
<dbReference type="KEGG" id="ccai:NAS2_1156"/>
<protein>
    <submittedName>
        <fullName evidence="4">NADH-FMN oxidoreductase</fullName>
    </submittedName>
</protein>
<comment type="cofactor">
    <cofactor evidence="1">
        <name>FMN</name>
        <dbReference type="ChEBI" id="CHEBI:58210"/>
    </cofactor>
</comment>